<dbReference type="AlphaFoldDB" id="A0A017HJQ5"/>
<dbReference type="PATRIC" id="fig|442562.3.peg.3804"/>
<reference evidence="2 3" key="1">
    <citation type="submission" date="2013-02" db="EMBL/GenBank/DDBJ databases">
        <authorList>
            <person name="Fiebig A."/>
            <person name="Goeker M."/>
            <person name="Klenk H.-P.P."/>
        </authorList>
    </citation>
    <scope>NUCLEOTIDE SEQUENCE [LARGE SCALE GENOMIC DNA]</scope>
    <source>
        <strain evidence="2 3">DSM 19309</strain>
    </source>
</reference>
<name>A0A017HJQ5_9RHOB</name>
<dbReference type="Proteomes" id="UP000019666">
    <property type="component" value="Unassembled WGS sequence"/>
</dbReference>
<dbReference type="Pfam" id="PF01814">
    <property type="entry name" value="Hemerythrin"/>
    <property type="match status" value="1"/>
</dbReference>
<proteinExistence type="predicted"/>
<feature type="domain" description="Hemerythrin-like" evidence="1">
    <location>
        <begin position="19"/>
        <end position="146"/>
    </location>
</feature>
<sequence>MAGPRDMEDPMSFTIPQPLKVEHDHLHQDLSRAITQGGRTGEAARVVAQRLHAHFHSEEDYALPPLGLLSALLRGDVPPEDTAKAIGMADRLEAELPRMLAEHREIVAALRDLTTAARDEGHDDTVAFAEALVLHARTEEEVLYPATILLGRYLKLAQGDPQAD</sequence>
<keyword evidence="3" id="KW-1185">Reference proteome</keyword>
<accession>A0A017HJQ5</accession>
<dbReference type="STRING" id="442562.Rumeso_03857"/>
<dbReference type="HOGENOM" id="CLU_129160_0_0_5"/>
<dbReference type="Gene3D" id="1.20.120.520">
    <property type="entry name" value="nmb1532 protein domain like"/>
    <property type="match status" value="1"/>
</dbReference>
<evidence type="ECO:0000313" key="2">
    <source>
        <dbReference type="EMBL" id="EYD74561.1"/>
    </source>
</evidence>
<protein>
    <recommendedName>
        <fullName evidence="1">Hemerythrin-like domain-containing protein</fullName>
    </recommendedName>
</protein>
<dbReference type="InterPro" id="IPR012312">
    <property type="entry name" value="Hemerythrin-like"/>
</dbReference>
<organism evidence="2 3">
    <name type="scientific">Rubellimicrobium mesophilum DSM 19309</name>
    <dbReference type="NCBI Taxonomy" id="442562"/>
    <lineage>
        <taxon>Bacteria</taxon>
        <taxon>Pseudomonadati</taxon>
        <taxon>Pseudomonadota</taxon>
        <taxon>Alphaproteobacteria</taxon>
        <taxon>Rhodobacterales</taxon>
        <taxon>Roseobacteraceae</taxon>
        <taxon>Rubellimicrobium</taxon>
    </lineage>
</organism>
<evidence type="ECO:0000313" key="3">
    <source>
        <dbReference type="Proteomes" id="UP000019666"/>
    </source>
</evidence>
<comment type="caution">
    <text evidence="2">The sequence shown here is derived from an EMBL/GenBank/DDBJ whole genome shotgun (WGS) entry which is preliminary data.</text>
</comment>
<dbReference type="EMBL" id="AOSK01000111">
    <property type="protein sequence ID" value="EYD74561.1"/>
    <property type="molecule type" value="Genomic_DNA"/>
</dbReference>
<gene>
    <name evidence="2" type="ORF">Rumeso_03857</name>
</gene>
<evidence type="ECO:0000259" key="1">
    <source>
        <dbReference type="Pfam" id="PF01814"/>
    </source>
</evidence>